<dbReference type="OrthoDB" id="5787248at2759"/>
<reference evidence="2" key="1">
    <citation type="journal article" date="2015" name="Nat. Genet.">
        <title>The genome and transcriptome of the zoonotic hookworm Ancylostoma ceylanicum identify infection-specific gene families.</title>
        <authorList>
            <person name="Schwarz E.M."/>
            <person name="Hu Y."/>
            <person name="Antoshechkin I."/>
            <person name="Miller M.M."/>
            <person name="Sternberg P.W."/>
            <person name="Aroian R.V."/>
        </authorList>
    </citation>
    <scope>NUCLEOTIDE SEQUENCE</scope>
    <source>
        <strain evidence="2">HY135</strain>
    </source>
</reference>
<protein>
    <submittedName>
        <fullName evidence="1">Uncharacterized protein</fullName>
    </submittedName>
</protein>
<sequence>MSSSFSIGDYSPDLALIAINKSCWQLLFSRGPNFTNFTVELWNDCLMARDHMMSRTSFDARIDNDTREINLKLDDFYGKSLGYLKIIVAAFDDPMYL</sequence>
<dbReference type="STRING" id="53326.A0A016WCJ0"/>
<name>A0A016WCJ0_9BILA</name>
<dbReference type="AlphaFoldDB" id="A0A016WCJ0"/>
<proteinExistence type="predicted"/>
<evidence type="ECO:0000313" key="2">
    <source>
        <dbReference type="Proteomes" id="UP000024635"/>
    </source>
</evidence>
<comment type="caution">
    <text evidence="1">The sequence shown here is derived from an EMBL/GenBank/DDBJ whole genome shotgun (WGS) entry which is preliminary data.</text>
</comment>
<evidence type="ECO:0000313" key="1">
    <source>
        <dbReference type="EMBL" id="EYC36723.1"/>
    </source>
</evidence>
<gene>
    <name evidence="1" type="primary">Acey_s0863.g2751</name>
    <name evidence="1" type="ORF">Y032_0863g2751</name>
</gene>
<accession>A0A016WCJ0</accession>
<dbReference type="EMBL" id="JARK01000463">
    <property type="protein sequence ID" value="EYC36723.1"/>
    <property type="molecule type" value="Genomic_DNA"/>
</dbReference>
<organism evidence="1 2">
    <name type="scientific">Ancylostoma ceylanicum</name>
    <dbReference type="NCBI Taxonomy" id="53326"/>
    <lineage>
        <taxon>Eukaryota</taxon>
        <taxon>Metazoa</taxon>
        <taxon>Ecdysozoa</taxon>
        <taxon>Nematoda</taxon>
        <taxon>Chromadorea</taxon>
        <taxon>Rhabditida</taxon>
        <taxon>Rhabditina</taxon>
        <taxon>Rhabditomorpha</taxon>
        <taxon>Strongyloidea</taxon>
        <taxon>Ancylostomatidae</taxon>
        <taxon>Ancylostomatinae</taxon>
        <taxon>Ancylostoma</taxon>
    </lineage>
</organism>
<dbReference type="Proteomes" id="UP000024635">
    <property type="component" value="Unassembled WGS sequence"/>
</dbReference>
<keyword evidence="2" id="KW-1185">Reference proteome</keyword>